<dbReference type="STRING" id="1193502.SHALO_2129"/>
<dbReference type="PANTHER" id="PTHR42859">
    <property type="entry name" value="OXIDOREDUCTASE"/>
    <property type="match status" value="1"/>
</dbReference>
<dbReference type="GO" id="GO:0046872">
    <property type="term" value="F:metal ion binding"/>
    <property type="evidence" value="ECO:0007669"/>
    <property type="project" value="UniProtKB-KW"/>
</dbReference>
<dbReference type="Pfam" id="PF12838">
    <property type="entry name" value="Fer4_7"/>
    <property type="match status" value="1"/>
</dbReference>
<reference evidence="8" key="1">
    <citation type="submission" date="2016-08" db="EMBL/GenBank/DDBJ databases">
        <title>Complete genome sequence of the organohalide-respiring Epsilonproteobacterium Sulfurospirillum halorespirans.</title>
        <authorList>
            <person name="Goris T."/>
            <person name="Zimmermann J."/>
            <person name="Schenz B."/>
            <person name="Lemos M."/>
            <person name="Hackermueller J."/>
            <person name="Diekert G."/>
        </authorList>
    </citation>
    <scope>NUCLEOTIDE SEQUENCE [LARGE SCALE GENOMIC DNA]</scope>
    <source>
        <strain>DSM 13726</strain>
        <strain evidence="8">PCE-M2</strain>
    </source>
</reference>
<dbReference type="EMBL" id="CP017111">
    <property type="protein sequence ID" value="AOO65893.1"/>
    <property type="molecule type" value="Genomic_DNA"/>
</dbReference>
<protein>
    <submittedName>
        <fullName evidence="7">Hydrogenase-4 component A, iron-sulfur cluster containing subunit</fullName>
    </submittedName>
</protein>
<evidence type="ECO:0000313" key="8">
    <source>
        <dbReference type="Proteomes" id="UP000094609"/>
    </source>
</evidence>
<dbReference type="InterPro" id="IPR017896">
    <property type="entry name" value="4Fe4S_Fe-S-bd"/>
</dbReference>
<accession>A0A1D7TLL8</accession>
<dbReference type="InterPro" id="IPR017900">
    <property type="entry name" value="4Fe4S_Fe_S_CS"/>
</dbReference>
<dbReference type="PROSITE" id="PS00198">
    <property type="entry name" value="4FE4S_FER_1"/>
    <property type="match status" value="1"/>
</dbReference>
<sequence>MSKVHKFVITNPDMCIACNACMKTCIKHAYMRGKLSKKRLDVLTLESGKMPNQCRQCDDAPCANVCPTGALRIANACVELCEEICIGCKLCTIACPYGAINIDAEFPPSIIEEVERHLEAGCISGLKSIAIKCDMCDGIESGPACVSVCPTGALVMIDPVLGECKFGKKIKGDLAPFLKAVVPDVTFENIPAPEVKKPKEPKPAPTPTETSETNQEEA</sequence>
<feature type="domain" description="4Fe-4S ferredoxin-type" evidence="6">
    <location>
        <begin position="5"/>
        <end position="35"/>
    </location>
</feature>
<keyword evidence="3" id="KW-0408">Iron</keyword>
<dbReference type="PATRIC" id="fig|1193502.14.peg.2157"/>
<dbReference type="Proteomes" id="UP000094609">
    <property type="component" value="Chromosome"/>
</dbReference>
<dbReference type="Gene3D" id="3.30.70.20">
    <property type="match status" value="2"/>
</dbReference>
<gene>
    <name evidence="7" type="ORF">SHALO_2129</name>
</gene>
<dbReference type="RefSeq" id="WP_025345472.1">
    <property type="nucleotide sequence ID" value="NZ_CP017111.1"/>
</dbReference>
<keyword evidence="4" id="KW-0411">Iron-sulfur</keyword>
<dbReference type="SUPFAM" id="SSF54862">
    <property type="entry name" value="4Fe-4S ferredoxins"/>
    <property type="match status" value="1"/>
</dbReference>
<evidence type="ECO:0000313" key="7">
    <source>
        <dbReference type="EMBL" id="AOO65893.1"/>
    </source>
</evidence>
<dbReference type="CDD" id="cd10554">
    <property type="entry name" value="HycB_like"/>
    <property type="match status" value="1"/>
</dbReference>
<feature type="domain" description="4Fe-4S ferredoxin-type" evidence="6">
    <location>
        <begin position="76"/>
        <end position="105"/>
    </location>
</feature>
<proteinExistence type="predicted"/>
<organism evidence="7 8">
    <name type="scientific">Sulfurospirillum halorespirans DSM 13726</name>
    <dbReference type="NCBI Taxonomy" id="1193502"/>
    <lineage>
        <taxon>Bacteria</taxon>
        <taxon>Pseudomonadati</taxon>
        <taxon>Campylobacterota</taxon>
        <taxon>Epsilonproteobacteria</taxon>
        <taxon>Campylobacterales</taxon>
        <taxon>Sulfurospirillaceae</taxon>
        <taxon>Sulfurospirillum</taxon>
    </lineage>
</organism>
<dbReference type="PROSITE" id="PS51379">
    <property type="entry name" value="4FE4S_FER_2"/>
    <property type="match status" value="3"/>
</dbReference>
<dbReference type="KEGG" id="shal:SHALO_2129"/>
<keyword evidence="2" id="KW-0479">Metal-binding</keyword>
<evidence type="ECO:0000256" key="1">
    <source>
        <dbReference type="ARBA" id="ARBA00022485"/>
    </source>
</evidence>
<evidence type="ECO:0000256" key="2">
    <source>
        <dbReference type="ARBA" id="ARBA00022723"/>
    </source>
</evidence>
<dbReference type="GO" id="GO:0051539">
    <property type="term" value="F:4 iron, 4 sulfur cluster binding"/>
    <property type="evidence" value="ECO:0007669"/>
    <property type="project" value="UniProtKB-KW"/>
</dbReference>
<evidence type="ECO:0000256" key="5">
    <source>
        <dbReference type="SAM" id="MobiDB-lite"/>
    </source>
</evidence>
<feature type="domain" description="4Fe-4S ferredoxin-type" evidence="6">
    <location>
        <begin position="127"/>
        <end position="159"/>
    </location>
</feature>
<keyword evidence="1" id="KW-0004">4Fe-4S</keyword>
<name>A0A1D7TLL8_9BACT</name>
<evidence type="ECO:0000256" key="3">
    <source>
        <dbReference type="ARBA" id="ARBA00023004"/>
    </source>
</evidence>
<feature type="region of interest" description="Disordered" evidence="5">
    <location>
        <begin position="191"/>
        <end position="218"/>
    </location>
</feature>
<feature type="compositionally biased region" description="Low complexity" evidence="5">
    <location>
        <begin position="207"/>
        <end position="218"/>
    </location>
</feature>
<evidence type="ECO:0000256" key="4">
    <source>
        <dbReference type="ARBA" id="ARBA00023014"/>
    </source>
</evidence>
<dbReference type="AlphaFoldDB" id="A0A1D7TLL8"/>
<keyword evidence="8" id="KW-1185">Reference proteome</keyword>
<dbReference type="PANTHER" id="PTHR42859:SF16">
    <property type="entry name" value="FORMATE HYDROGENLYASE SUBUNIT 2-RELATED"/>
    <property type="match status" value="1"/>
</dbReference>
<evidence type="ECO:0000259" key="6">
    <source>
        <dbReference type="PROSITE" id="PS51379"/>
    </source>
</evidence>
<dbReference type="InterPro" id="IPR050294">
    <property type="entry name" value="RnfB_subfamily"/>
</dbReference>